<dbReference type="RefSeq" id="XP_017768209.1">
    <property type="nucleotide sequence ID" value="XM_017912720.1"/>
</dbReference>
<dbReference type="Gene3D" id="1.20.5.990">
    <property type="entry name" value="Nemo cc2-lz domain - 1d5 darpin complex"/>
    <property type="match status" value="1"/>
</dbReference>
<name>A0ABM1M0V9_NICVS</name>
<dbReference type="InterPro" id="IPR051301">
    <property type="entry name" value="Optineurin/NFkB_EssMod"/>
</dbReference>
<dbReference type="PANTHER" id="PTHR31553">
    <property type="entry name" value="NF-KAPPA-B ESSENTIAL MODULATOR"/>
    <property type="match status" value="1"/>
</dbReference>
<sequence length="417" mass="47910">MFGQQIAVVYPRNVVEKRVSKSGDEHISDMDIGINHGLHQLPAACYPPSDSDEESFVVLQNSFSSEFDKKDELRWADEFSSEVIEDSQQQASDSLCTMTLQQSSEASAPISDVMSHDDVQRQVEQLIEENKNLKNTLEQNNIFMKTLKQWQEDVGRVQNSHKKKFAETKAYIEALVTENQRLRVGGDGANSDADLLRLEYSKNIGAQIEKNLGLENRIKELLDQNECLSSRIGEREQDFENKEQKYLQQITDLKADSHKAESEEIANLRKQLMEAQSCLTDIKQTKKAIQLEADANRKTIDDLQTRIQNMTKESDRTLALESQLDIFKNDFKVERESKQNIIREKNDMAIDMRNMQLKNEQLMRDIEVLRTKCTFVEVSHAPPSPPPTTYTCPLCMLKFRSIKSLEDHVELCLENTQ</sequence>
<dbReference type="PANTHER" id="PTHR31553:SF1">
    <property type="entry name" value="NF-KAPPA-B ESSENTIAL MODULATOR"/>
    <property type="match status" value="1"/>
</dbReference>
<reference evidence="3" key="1">
    <citation type="submission" date="2025-08" db="UniProtKB">
        <authorList>
            <consortium name="RefSeq"/>
        </authorList>
    </citation>
    <scope>IDENTIFICATION</scope>
    <source>
        <tissue evidence="3">Whole Larva</tissue>
    </source>
</reference>
<accession>A0ABM1M0V9</accession>
<dbReference type="Proteomes" id="UP000695000">
    <property type="component" value="Unplaced"/>
</dbReference>
<feature type="coiled-coil region" evidence="1">
    <location>
        <begin position="258"/>
        <end position="320"/>
    </location>
</feature>
<organism evidence="2 3">
    <name type="scientific">Nicrophorus vespilloides</name>
    <name type="common">Boreal carrion beetle</name>
    <dbReference type="NCBI Taxonomy" id="110193"/>
    <lineage>
        <taxon>Eukaryota</taxon>
        <taxon>Metazoa</taxon>
        <taxon>Ecdysozoa</taxon>
        <taxon>Arthropoda</taxon>
        <taxon>Hexapoda</taxon>
        <taxon>Insecta</taxon>
        <taxon>Pterygota</taxon>
        <taxon>Neoptera</taxon>
        <taxon>Endopterygota</taxon>
        <taxon>Coleoptera</taxon>
        <taxon>Polyphaga</taxon>
        <taxon>Staphyliniformia</taxon>
        <taxon>Silphidae</taxon>
        <taxon>Nicrophorinae</taxon>
        <taxon>Nicrophorus</taxon>
    </lineage>
</organism>
<evidence type="ECO:0000313" key="2">
    <source>
        <dbReference type="Proteomes" id="UP000695000"/>
    </source>
</evidence>
<dbReference type="GeneID" id="108556554"/>
<keyword evidence="2" id="KW-1185">Reference proteome</keyword>
<evidence type="ECO:0000313" key="3">
    <source>
        <dbReference type="RefSeq" id="XP_017768209.1"/>
    </source>
</evidence>
<gene>
    <name evidence="3" type="primary">LOC108556554</name>
</gene>
<dbReference type="Gene3D" id="1.20.5.390">
    <property type="entry name" value="L1 transposable element, trimerization domain"/>
    <property type="match status" value="1"/>
</dbReference>
<keyword evidence="1" id="KW-0175">Coiled coil</keyword>
<protein>
    <submittedName>
        <fullName evidence="3">NF-kappa-B essential modulator isoform X3</fullName>
    </submittedName>
</protein>
<evidence type="ECO:0000256" key="1">
    <source>
        <dbReference type="SAM" id="Coils"/>
    </source>
</evidence>
<proteinExistence type="predicted"/>